<evidence type="ECO:0000313" key="1">
    <source>
        <dbReference type="EMBL" id="MBW99916.1"/>
    </source>
</evidence>
<proteinExistence type="predicted"/>
<organism evidence="1">
    <name type="scientific">Rhizophora mucronata</name>
    <name type="common">Asiatic mangrove</name>
    <dbReference type="NCBI Taxonomy" id="61149"/>
    <lineage>
        <taxon>Eukaryota</taxon>
        <taxon>Viridiplantae</taxon>
        <taxon>Streptophyta</taxon>
        <taxon>Embryophyta</taxon>
        <taxon>Tracheophyta</taxon>
        <taxon>Spermatophyta</taxon>
        <taxon>Magnoliopsida</taxon>
        <taxon>eudicotyledons</taxon>
        <taxon>Gunneridae</taxon>
        <taxon>Pentapetalae</taxon>
        <taxon>rosids</taxon>
        <taxon>fabids</taxon>
        <taxon>Malpighiales</taxon>
        <taxon>Rhizophoraceae</taxon>
        <taxon>Rhizophora</taxon>
    </lineage>
</organism>
<protein>
    <submittedName>
        <fullName evidence="1">Uncharacterized protein</fullName>
    </submittedName>
</protein>
<dbReference type="EMBL" id="GGEC01019433">
    <property type="protein sequence ID" value="MBW99916.1"/>
    <property type="molecule type" value="Transcribed_RNA"/>
</dbReference>
<dbReference type="AlphaFoldDB" id="A0A2P2K2G1"/>
<accession>A0A2P2K2G1</accession>
<sequence length="33" mass="4113">MVKFRLRENKRWRIVEAELKHHHLISAQQMGNR</sequence>
<reference evidence="1" key="1">
    <citation type="submission" date="2018-02" db="EMBL/GenBank/DDBJ databases">
        <title>Rhizophora mucronata_Transcriptome.</title>
        <authorList>
            <person name="Meera S.P."/>
            <person name="Sreeshan A."/>
            <person name="Augustine A."/>
        </authorList>
    </citation>
    <scope>NUCLEOTIDE SEQUENCE</scope>
    <source>
        <tissue evidence="1">Leaf</tissue>
    </source>
</reference>
<name>A0A2P2K2G1_RHIMU</name>